<accession>X1GRX3</accession>
<organism evidence="1">
    <name type="scientific">marine sediment metagenome</name>
    <dbReference type="NCBI Taxonomy" id="412755"/>
    <lineage>
        <taxon>unclassified sequences</taxon>
        <taxon>metagenomes</taxon>
        <taxon>ecological metagenomes</taxon>
    </lineage>
</organism>
<reference evidence="1" key="1">
    <citation type="journal article" date="2014" name="Front. Microbiol.">
        <title>High frequency of phylogenetically diverse reductive dehalogenase-homologous genes in deep subseafloor sedimentary metagenomes.</title>
        <authorList>
            <person name="Kawai M."/>
            <person name="Futagami T."/>
            <person name="Toyoda A."/>
            <person name="Takaki Y."/>
            <person name="Nishi S."/>
            <person name="Hori S."/>
            <person name="Arai W."/>
            <person name="Tsubouchi T."/>
            <person name="Morono Y."/>
            <person name="Uchiyama I."/>
            <person name="Ito T."/>
            <person name="Fujiyama A."/>
            <person name="Inagaki F."/>
            <person name="Takami H."/>
        </authorList>
    </citation>
    <scope>NUCLEOTIDE SEQUENCE</scope>
    <source>
        <strain evidence="1">Expedition CK06-06</strain>
    </source>
</reference>
<comment type="caution">
    <text evidence="1">The sequence shown here is derived from an EMBL/GenBank/DDBJ whole genome shotgun (WGS) entry which is preliminary data.</text>
</comment>
<gene>
    <name evidence="1" type="ORF">S03H2_35139</name>
</gene>
<protein>
    <submittedName>
        <fullName evidence="1">Uncharacterized protein</fullName>
    </submittedName>
</protein>
<evidence type="ECO:0000313" key="1">
    <source>
        <dbReference type="EMBL" id="GAH60636.1"/>
    </source>
</evidence>
<name>X1GRX3_9ZZZZ</name>
<proteinExistence type="predicted"/>
<feature type="non-terminal residue" evidence="1">
    <location>
        <position position="1"/>
    </location>
</feature>
<sequence length="32" mass="3154">KAAAYPGLAVRVTTEPAGYAPSVGVTVPLPTV</sequence>
<dbReference type="EMBL" id="BARU01021481">
    <property type="protein sequence ID" value="GAH60636.1"/>
    <property type="molecule type" value="Genomic_DNA"/>
</dbReference>
<dbReference type="AlphaFoldDB" id="X1GRX3"/>